<sequence length="156" mass="16276">MKKTILLATLLALTGCATRPPFAHTLLGATGDQILADTTACQELSRTGTYVPPGSTTPNPALSSPAAAAFGAGFAEGLAKGQAQRAAYERCMADRGYLQTTMTPEEITAYRALKTVDERKAWMASFSATDHGDRSVRLADPAPCKPSALVACPSAN</sequence>
<dbReference type="AlphaFoldDB" id="A0AAJ5X0E8"/>
<name>A0AAJ5X0E8_9CAUL</name>
<reference evidence="2" key="1">
    <citation type="submission" date="2023-03" db="EMBL/GenBank/DDBJ databases">
        <title>Andean soil-derived lignocellulolytic bacterial consortium as a source of novel taxa and putative plastic-active enzymes.</title>
        <authorList>
            <person name="Diaz-Garcia L."/>
            <person name="Chuvochina M."/>
            <person name="Feuerriegel G."/>
            <person name="Bunk B."/>
            <person name="Sproer C."/>
            <person name="Streit W.R."/>
            <person name="Rodriguez L.M."/>
            <person name="Overmann J."/>
            <person name="Jimenez D.J."/>
        </authorList>
    </citation>
    <scope>NUCLEOTIDE SEQUENCE</scope>
    <source>
        <strain evidence="2">MAG 833</strain>
    </source>
</reference>
<organism evidence="2 3">
    <name type="scientific">Candidatus Brevundimonas colombiensis</name>
    <dbReference type="NCBI Taxonomy" id="3121376"/>
    <lineage>
        <taxon>Bacteria</taxon>
        <taxon>Pseudomonadati</taxon>
        <taxon>Pseudomonadota</taxon>
        <taxon>Alphaproteobacteria</taxon>
        <taxon>Caulobacterales</taxon>
        <taxon>Caulobacteraceae</taxon>
        <taxon>Brevundimonas</taxon>
    </lineage>
</organism>
<protein>
    <recommendedName>
        <fullName evidence="4">Lipoprotein</fullName>
    </recommendedName>
</protein>
<dbReference type="PROSITE" id="PS51257">
    <property type="entry name" value="PROKAR_LIPOPROTEIN"/>
    <property type="match status" value="1"/>
</dbReference>
<evidence type="ECO:0000313" key="2">
    <source>
        <dbReference type="EMBL" id="WEK38788.1"/>
    </source>
</evidence>
<keyword evidence="1" id="KW-0732">Signal</keyword>
<dbReference type="EMBL" id="CP119326">
    <property type="protein sequence ID" value="WEK38788.1"/>
    <property type="molecule type" value="Genomic_DNA"/>
</dbReference>
<evidence type="ECO:0000256" key="1">
    <source>
        <dbReference type="SAM" id="SignalP"/>
    </source>
</evidence>
<gene>
    <name evidence="2" type="ORF">P0Y50_09515</name>
</gene>
<accession>A0AAJ5X0E8</accession>
<evidence type="ECO:0008006" key="4">
    <source>
        <dbReference type="Google" id="ProtNLM"/>
    </source>
</evidence>
<proteinExistence type="predicted"/>
<feature type="chain" id="PRO_5042525121" description="Lipoprotein" evidence="1">
    <location>
        <begin position="24"/>
        <end position="156"/>
    </location>
</feature>
<feature type="signal peptide" evidence="1">
    <location>
        <begin position="1"/>
        <end position="23"/>
    </location>
</feature>
<dbReference type="Proteomes" id="UP001213664">
    <property type="component" value="Chromosome"/>
</dbReference>
<evidence type="ECO:0000313" key="3">
    <source>
        <dbReference type="Proteomes" id="UP001213664"/>
    </source>
</evidence>